<dbReference type="PATRIC" id="fig|68892.8.peg.1809"/>
<dbReference type="Pfam" id="PF05704">
    <property type="entry name" value="Caps_synth"/>
    <property type="match status" value="1"/>
</dbReference>
<protein>
    <submittedName>
        <fullName evidence="1">Polysaccharide biosynthesis protein CpsM(V)</fullName>
    </submittedName>
</protein>
<dbReference type="Gene3D" id="3.90.550.20">
    <property type="match status" value="1"/>
</dbReference>
<gene>
    <name evidence="1" type="ORF">SINDD18_01655</name>
</gene>
<evidence type="ECO:0000313" key="1">
    <source>
        <dbReference type="EMBL" id="KXU12330.1"/>
    </source>
</evidence>
<dbReference type="InterPro" id="IPR029044">
    <property type="entry name" value="Nucleotide-diphossugar_trans"/>
</dbReference>
<dbReference type="SUPFAM" id="SSF53448">
    <property type="entry name" value="Nucleotide-diphospho-sugar transferases"/>
    <property type="match status" value="1"/>
</dbReference>
<reference evidence="1 2" key="1">
    <citation type="submission" date="2016-01" db="EMBL/GenBank/DDBJ databases">
        <title>Highly variable Streptococcus oralis are common among viridans streptococci isolated from primates.</title>
        <authorList>
            <person name="Denapaite D."/>
            <person name="Rieger M."/>
            <person name="Koendgen S."/>
            <person name="Brueckner R."/>
            <person name="Ochigava I."/>
            <person name="Kappeler P."/>
            <person name="Maetz-Rensing K."/>
            <person name="Leendertz F."/>
            <person name="Hakenbeck R."/>
        </authorList>
    </citation>
    <scope>NUCLEOTIDE SEQUENCE [LARGE SCALE GENOMIC DNA]</scope>
    <source>
        <strain evidence="1 2">DD18</strain>
    </source>
</reference>
<sequence length="69" mass="8428">MIPKIIHYCWFGGKEKPEEVKMCMESWKKYCPDYEIKEWNESNYDIGKIPYVKQAYEKKNMPLFRIMLG</sequence>
<accession>A0A139RC45</accession>
<dbReference type="Proteomes" id="UP000072578">
    <property type="component" value="Unassembled WGS sequence"/>
</dbReference>
<dbReference type="EMBL" id="LQZF01000159">
    <property type="protein sequence ID" value="KXU12330.1"/>
    <property type="molecule type" value="Genomic_DNA"/>
</dbReference>
<evidence type="ECO:0000313" key="2">
    <source>
        <dbReference type="Proteomes" id="UP000072578"/>
    </source>
</evidence>
<comment type="caution">
    <text evidence="1">The sequence shown here is derived from an EMBL/GenBank/DDBJ whole genome shotgun (WGS) entry which is preliminary data.</text>
</comment>
<dbReference type="GO" id="GO:0016757">
    <property type="term" value="F:glycosyltransferase activity"/>
    <property type="evidence" value="ECO:0007669"/>
    <property type="project" value="InterPro"/>
</dbReference>
<dbReference type="AlphaFoldDB" id="A0A139RC45"/>
<dbReference type="InterPro" id="IPR008441">
    <property type="entry name" value="AfumC-like_glycosyl_Trfase"/>
</dbReference>
<proteinExistence type="predicted"/>
<name>A0A139RC45_9STRE</name>
<dbReference type="RefSeq" id="WP_346962580.1">
    <property type="nucleotide sequence ID" value="NZ_KQ970823.1"/>
</dbReference>
<organism evidence="1 2">
    <name type="scientific">Streptococcus infantis</name>
    <dbReference type="NCBI Taxonomy" id="68892"/>
    <lineage>
        <taxon>Bacteria</taxon>
        <taxon>Bacillati</taxon>
        <taxon>Bacillota</taxon>
        <taxon>Bacilli</taxon>
        <taxon>Lactobacillales</taxon>
        <taxon>Streptococcaceae</taxon>
        <taxon>Streptococcus</taxon>
    </lineage>
</organism>